<dbReference type="PANTHER" id="PTHR45711:SF6">
    <property type="entry name" value="CHLORIDE CHANNEL PROTEIN"/>
    <property type="match status" value="1"/>
</dbReference>
<dbReference type="PANTHER" id="PTHR45711">
    <property type="entry name" value="CHLORIDE CHANNEL PROTEIN"/>
    <property type="match status" value="1"/>
</dbReference>
<dbReference type="SUPFAM" id="SSF81340">
    <property type="entry name" value="Clc chloride channel"/>
    <property type="match status" value="1"/>
</dbReference>
<keyword evidence="2" id="KW-0813">Transport</keyword>
<feature type="transmembrane region" description="Helical" evidence="8">
    <location>
        <begin position="331"/>
        <end position="350"/>
    </location>
</feature>
<dbReference type="Gene3D" id="1.10.3080.10">
    <property type="entry name" value="Clc chloride channel"/>
    <property type="match status" value="1"/>
</dbReference>
<dbReference type="Gene3D" id="3.30.70.1450">
    <property type="entry name" value="Regulator of K+ conductance, C-terminal domain"/>
    <property type="match status" value="1"/>
</dbReference>
<name>A0AB73T5D5_9FIRM</name>
<dbReference type="GO" id="GO:0005886">
    <property type="term" value="C:plasma membrane"/>
    <property type="evidence" value="ECO:0007669"/>
    <property type="project" value="TreeGrafter"/>
</dbReference>
<organism evidence="10 11">
    <name type="scientific">Murimonas intestini</name>
    <dbReference type="NCBI Taxonomy" id="1337051"/>
    <lineage>
        <taxon>Bacteria</taxon>
        <taxon>Bacillati</taxon>
        <taxon>Bacillota</taxon>
        <taxon>Clostridia</taxon>
        <taxon>Lachnospirales</taxon>
        <taxon>Lachnospiraceae</taxon>
        <taxon>Murimonas</taxon>
    </lineage>
</organism>
<dbReference type="RefSeq" id="WP_109626317.1">
    <property type="nucleotide sequence ID" value="NZ_CABJAT010000005.1"/>
</dbReference>
<feature type="domain" description="RCK C-terminal" evidence="9">
    <location>
        <begin position="430"/>
        <end position="511"/>
    </location>
</feature>
<dbReference type="CDD" id="cd01031">
    <property type="entry name" value="EriC"/>
    <property type="match status" value="1"/>
</dbReference>
<dbReference type="PROSITE" id="PS51202">
    <property type="entry name" value="RCK_C"/>
    <property type="match status" value="1"/>
</dbReference>
<feature type="transmembrane region" description="Helical" evidence="8">
    <location>
        <begin position="272"/>
        <end position="291"/>
    </location>
</feature>
<dbReference type="AlphaFoldDB" id="A0AB73T5D5"/>
<comment type="subcellular location">
    <subcellularLocation>
        <location evidence="1">Membrane</location>
        <topology evidence="1">Multi-pass membrane protein</topology>
    </subcellularLocation>
</comment>
<evidence type="ECO:0000256" key="2">
    <source>
        <dbReference type="ARBA" id="ARBA00022448"/>
    </source>
</evidence>
<dbReference type="InterPro" id="IPR014743">
    <property type="entry name" value="Cl-channel_core"/>
</dbReference>
<feature type="transmembrane region" description="Helical" evidence="8">
    <location>
        <begin position="62"/>
        <end position="82"/>
    </location>
</feature>
<dbReference type="GO" id="GO:0008324">
    <property type="term" value="F:monoatomic cation transmembrane transporter activity"/>
    <property type="evidence" value="ECO:0007669"/>
    <property type="project" value="InterPro"/>
</dbReference>
<dbReference type="PRINTS" id="PR00762">
    <property type="entry name" value="CLCHANNEL"/>
</dbReference>
<reference evidence="10 11" key="1">
    <citation type="submission" date="2018-05" db="EMBL/GenBank/DDBJ databases">
        <authorList>
            <person name="Goeker M."/>
            <person name="Huntemann M."/>
            <person name="Clum A."/>
            <person name="Pillay M."/>
            <person name="Palaniappan K."/>
            <person name="Varghese N."/>
            <person name="Mikhailova N."/>
            <person name="Stamatis D."/>
            <person name="Reddy T."/>
            <person name="Daum C."/>
            <person name="Shapiro N."/>
            <person name="Ivanova N."/>
            <person name="Kyrpides N."/>
            <person name="Woyke T."/>
        </authorList>
    </citation>
    <scope>NUCLEOTIDE SEQUENCE [LARGE SCALE GENOMIC DNA]</scope>
    <source>
        <strain evidence="10 11">DSM 26524</strain>
    </source>
</reference>
<keyword evidence="5" id="KW-0406">Ion transport</keyword>
<dbReference type="EMBL" id="QGGY01000005">
    <property type="protein sequence ID" value="PWJ76265.1"/>
    <property type="molecule type" value="Genomic_DNA"/>
</dbReference>
<evidence type="ECO:0000313" key="11">
    <source>
        <dbReference type="Proteomes" id="UP000245412"/>
    </source>
</evidence>
<dbReference type="Pfam" id="PF00654">
    <property type="entry name" value="Voltage_CLC"/>
    <property type="match status" value="1"/>
</dbReference>
<evidence type="ECO:0000256" key="3">
    <source>
        <dbReference type="ARBA" id="ARBA00022692"/>
    </source>
</evidence>
<dbReference type="Pfam" id="PF02080">
    <property type="entry name" value="TrkA_C"/>
    <property type="match status" value="1"/>
</dbReference>
<evidence type="ECO:0000259" key="9">
    <source>
        <dbReference type="PROSITE" id="PS51202"/>
    </source>
</evidence>
<keyword evidence="6 8" id="KW-0472">Membrane</keyword>
<dbReference type="GO" id="GO:0005247">
    <property type="term" value="F:voltage-gated chloride channel activity"/>
    <property type="evidence" value="ECO:0007669"/>
    <property type="project" value="TreeGrafter"/>
</dbReference>
<evidence type="ECO:0000256" key="7">
    <source>
        <dbReference type="ARBA" id="ARBA00023214"/>
    </source>
</evidence>
<evidence type="ECO:0000256" key="1">
    <source>
        <dbReference type="ARBA" id="ARBA00004141"/>
    </source>
</evidence>
<keyword evidence="4 8" id="KW-1133">Transmembrane helix</keyword>
<feature type="transmembrane region" description="Helical" evidence="8">
    <location>
        <begin position="159"/>
        <end position="183"/>
    </location>
</feature>
<keyword evidence="7" id="KW-0868">Chloride</keyword>
<proteinExistence type="predicted"/>
<dbReference type="SUPFAM" id="SSF116726">
    <property type="entry name" value="TrkA C-terminal domain-like"/>
    <property type="match status" value="1"/>
</dbReference>
<dbReference type="InterPro" id="IPR006037">
    <property type="entry name" value="RCK_C"/>
</dbReference>
<accession>A0AB73T5D5</accession>
<protein>
    <submittedName>
        <fullName evidence="10">H+/Cl- antiporter ClcA</fullName>
    </submittedName>
</protein>
<keyword evidence="3 8" id="KW-0812">Transmembrane</keyword>
<evidence type="ECO:0000256" key="6">
    <source>
        <dbReference type="ARBA" id="ARBA00023136"/>
    </source>
</evidence>
<feature type="transmembrane region" description="Helical" evidence="8">
    <location>
        <begin position="303"/>
        <end position="325"/>
    </location>
</feature>
<feature type="transmembrane region" description="Helical" evidence="8">
    <location>
        <begin position="21"/>
        <end position="42"/>
    </location>
</feature>
<sequence>MESNHSVTKVIKRFQDFRYKLVFEGLCIGAVAGLVVVLFRLILGKLEILLEELVVYVQVHPWFMAVWFLILLCGAVITTLLLKWEPMISGSGIPQLDGEIQGYFQQTWWRVLTAKFLGGIITIGSGLSLGREGPSIQLGAMVGKGFARLTKRMKVEEKMLITCGASAGLSAAFNAPIAGALFALEEVHKNFSVEILLSSMASAITANFVSRNVFGLKPVFDFSGAIAIPLSHFWIVILLGAVVGLIGVLYNFCTDRVQKLYDKIPSQFIRTLIPFMLAGLFLYFCPAVLGGGSSLVMDIADKIPLITLAALLVIKFAFSITSFGAGIPGGIFLPLLVLGALCGGVFHGIADALGSDLNLGALLILGMAGSFAAIVRAPITGILLITEMTGNFTHLMFIALVSLTAFTVADVCHAKPIYDQLLRRMLFKAGRVKREETGEKLLLETPIHLGSPICGKRIREVSIPDRCLIIAVKRGEIEIVPRGETKLEAGDGLIVLCDEAYSPEVTQMMEEQCKAVVAPDEF</sequence>
<feature type="transmembrane region" description="Helical" evidence="8">
    <location>
        <begin position="362"/>
        <end position="386"/>
    </location>
</feature>
<evidence type="ECO:0000256" key="8">
    <source>
        <dbReference type="SAM" id="Phobius"/>
    </source>
</evidence>
<dbReference type="InterPro" id="IPR001807">
    <property type="entry name" value="ClC"/>
</dbReference>
<feature type="transmembrane region" description="Helical" evidence="8">
    <location>
        <begin position="226"/>
        <end position="252"/>
    </location>
</feature>
<evidence type="ECO:0000313" key="10">
    <source>
        <dbReference type="EMBL" id="PWJ76265.1"/>
    </source>
</evidence>
<dbReference type="Proteomes" id="UP000245412">
    <property type="component" value="Unassembled WGS sequence"/>
</dbReference>
<comment type="caution">
    <text evidence="10">The sequence shown here is derived from an EMBL/GenBank/DDBJ whole genome shotgun (WGS) entry which is preliminary data.</text>
</comment>
<dbReference type="GO" id="GO:0006813">
    <property type="term" value="P:potassium ion transport"/>
    <property type="evidence" value="ECO:0007669"/>
    <property type="project" value="InterPro"/>
</dbReference>
<dbReference type="InterPro" id="IPR036721">
    <property type="entry name" value="RCK_C_sf"/>
</dbReference>
<feature type="transmembrane region" description="Helical" evidence="8">
    <location>
        <begin position="392"/>
        <end position="414"/>
    </location>
</feature>
<evidence type="ECO:0000256" key="4">
    <source>
        <dbReference type="ARBA" id="ARBA00022989"/>
    </source>
</evidence>
<keyword evidence="11" id="KW-1185">Reference proteome</keyword>
<evidence type="ECO:0000256" key="5">
    <source>
        <dbReference type="ARBA" id="ARBA00023065"/>
    </source>
</evidence>
<gene>
    <name evidence="10" type="ORF">C7383_105302</name>
</gene>